<accession>A0ABP6H100</accession>
<evidence type="ECO:0000313" key="7">
    <source>
        <dbReference type="Proteomes" id="UP001501842"/>
    </source>
</evidence>
<keyword evidence="7" id="KW-1185">Reference proteome</keyword>
<dbReference type="GO" id="GO:0005524">
    <property type="term" value="F:ATP binding"/>
    <property type="evidence" value="ECO:0007669"/>
    <property type="project" value="UniProtKB-KW"/>
</dbReference>
<dbReference type="InterPro" id="IPR003593">
    <property type="entry name" value="AAA+_ATPase"/>
</dbReference>
<evidence type="ECO:0000256" key="4">
    <source>
        <dbReference type="SAM" id="MobiDB-lite"/>
    </source>
</evidence>
<organism evidence="6 7">
    <name type="scientific">Actinocorallia aurantiaca</name>
    <dbReference type="NCBI Taxonomy" id="46204"/>
    <lineage>
        <taxon>Bacteria</taxon>
        <taxon>Bacillati</taxon>
        <taxon>Actinomycetota</taxon>
        <taxon>Actinomycetes</taxon>
        <taxon>Streptosporangiales</taxon>
        <taxon>Thermomonosporaceae</taxon>
        <taxon>Actinocorallia</taxon>
    </lineage>
</organism>
<evidence type="ECO:0000256" key="1">
    <source>
        <dbReference type="ARBA" id="ARBA00022448"/>
    </source>
</evidence>
<dbReference type="InterPro" id="IPR027417">
    <property type="entry name" value="P-loop_NTPase"/>
</dbReference>
<keyword evidence="2" id="KW-0547">Nucleotide-binding</keyword>
<dbReference type="EMBL" id="BAAATZ010000027">
    <property type="protein sequence ID" value="GAA2733869.1"/>
    <property type="molecule type" value="Genomic_DNA"/>
</dbReference>
<feature type="region of interest" description="Disordered" evidence="4">
    <location>
        <begin position="1"/>
        <end position="26"/>
    </location>
</feature>
<keyword evidence="1" id="KW-0813">Transport</keyword>
<dbReference type="SMART" id="SM00382">
    <property type="entry name" value="AAA"/>
    <property type="match status" value="1"/>
</dbReference>
<protein>
    <submittedName>
        <fullName evidence="6">Urea ABC transporter ATP-binding protein UrtD</fullName>
    </submittedName>
</protein>
<dbReference type="Pfam" id="PF00005">
    <property type="entry name" value="ABC_tran"/>
    <property type="match status" value="1"/>
</dbReference>
<dbReference type="Pfam" id="PF12399">
    <property type="entry name" value="BCA_ABC_TP_C"/>
    <property type="match status" value="1"/>
</dbReference>
<dbReference type="InterPro" id="IPR017781">
    <property type="entry name" value="ABC_transptr_urea_ATP-bd_UrtD"/>
</dbReference>
<dbReference type="Proteomes" id="UP001501842">
    <property type="component" value="Unassembled WGS sequence"/>
</dbReference>
<evidence type="ECO:0000259" key="5">
    <source>
        <dbReference type="PROSITE" id="PS50893"/>
    </source>
</evidence>
<dbReference type="SUPFAM" id="SSF52540">
    <property type="entry name" value="P-loop containing nucleoside triphosphate hydrolases"/>
    <property type="match status" value="1"/>
</dbReference>
<evidence type="ECO:0000256" key="2">
    <source>
        <dbReference type="ARBA" id="ARBA00022741"/>
    </source>
</evidence>
<evidence type="ECO:0000256" key="3">
    <source>
        <dbReference type="ARBA" id="ARBA00022840"/>
    </source>
</evidence>
<comment type="caution">
    <text evidence="6">The sequence shown here is derived from an EMBL/GenBank/DDBJ whole genome shotgun (WGS) entry which is preliminary data.</text>
</comment>
<dbReference type="PANTHER" id="PTHR45772:SF8">
    <property type="entry name" value="HIGH-AFFINITY BRANCHED-CHAIN AMINO ACID TRANSPORT ATP-BINDING PROTEIN"/>
    <property type="match status" value="1"/>
</dbReference>
<reference evidence="7" key="1">
    <citation type="journal article" date="2019" name="Int. J. Syst. Evol. Microbiol.">
        <title>The Global Catalogue of Microorganisms (GCM) 10K type strain sequencing project: providing services to taxonomists for standard genome sequencing and annotation.</title>
        <authorList>
            <consortium name="The Broad Institute Genomics Platform"/>
            <consortium name="The Broad Institute Genome Sequencing Center for Infectious Disease"/>
            <person name="Wu L."/>
            <person name="Ma J."/>
        </authorList>
    </citation>
    <scope>NUCLEOTIDE SEQUENCE [LARGE SCALE GENOMIC DNA]</scope>
    <source>
        <strain evidence="7">JCM 8201</strain>
    </source>
</reference>
<dbReference type="NCBIfam" id="TIGR03411">
    <property type="entry name" value="urea_trans_UrtD"/>
    <property type="match status" value="1"/>
</dbReference>
<dbReference type="PANTHER" id="PTHR45772">
    <property type="entry name" value="CONSERVED COMPONENT OF ABC TRANSPORTER FOR NATURAL AMINO ACIDS-RELATED"/>
    <property type="match status" value="1"/>
</dbReference>
<dbReference type="CDD" id="cd03219">
    <property type="entry name" value="ABC_Mj1267_LivG_branched"/>
    <property type="match status" value="1"/>
</dbReference>
<gene>
    <name evidence="6" type="primary">urtD</name>
    <name evidence="6" type="ORF">GCM10010439_54920</name>
</gene>
<keyword evidence="3 6" id="KW-0067">ATP-binding</keyword>
<dbReference type="InterPro" id="IPR003439">
    <property type="entry name" value="ABC_transporter-like_ATP-bd"/>
</dbReference>
<evidence type="ECO:0000313" key="6">
    <source>
        <dbReference type="EMBL" id="GAA2733869.1"/>
    </source>
</evidence>
<dbReference type="PROSITE" id="PS50893">
    <property type="entry name" value="ABC_TRANSPORTER_2"/>
    <property type="match status" value="1"/>
</dbReference>
<sequence>MSEENPPEAPSEETAAAPERTEAAKPGPGLLEIRDLMVVFDGFTAINGVDLTVGEGELRFLIGPNGAGKTTLIDVITGLTKPTSGTVRFAGASLAGRKEHQIVRLGIGRTFQTSVVFEELSVLENIDLAASFRRPLASLLRRRKGVTDEVASALETIGLRDLADRPAGILSHGQRQWLEIGMLIAQGPKLLLLDEPVAGMSKDERERTGELLTEIARDHTVIVIEHDMEFLRRYASTVTVLHEGSVLVEGDVAAVQADPRVQEVYLGRKKEEAA</sequence>
<dbReference type="InterPro" id="IPR032823">
    <property type="entry name" value="BCA_ABC_TP_C"/>
</dbReference>
<proteinExistence type="predicted"/>
<dbReference type="InterPro" id="IPR051120">
    <property type="entry name" value="ABC_AA/LPS_Transport"/>
</dbReference>
<name>A0ABP6H100_9ACTN</name>
<dbReference type="Gene3D" id="3.40.50.300">
    <property type="entry name" value="P-loop containing nucleotide triphosphate hydrolases"/>
    <property type="match status" value="1"/>
</dbReference>
<feature type="domain" description="ABC transporter" evidence="5">
    <location>
        <begin position="31"/>
        <end position="268"/>
    </location>
</feature>